<evidence type="ECO:0000313" key="13">
    <source>
        <dbReference type="Proteomes" id="UP000245768"/>
    </source>
</evidence>
<dbReference type="GO" id="GO:0000162">
    <property type="term" value="P:L-tryptophan biosynthetic process"/>
    <property type="evidence" value="ECO:0007669"/>
    <property type="project" value="UniProtKB-KW"/>
</dbReference>
<keyword evidence="5 12" id="KW-0808">Transferase</keyword>
<dbReference type="InterPro" id="IPR035902">
    <property type="entry name" value="Nuc_phospho_transferase"/>
</dbReference>
<dbReference type="GO" id="GO:0005829">
    <property type="term" value="C:cytosol"/>
    <property type="evidence" value="ECO:0007669"/>
    <property type="project" value="TreeGrafter"/>
</dbReference>
<dbReference type="Pfam" id="PF00591">
    <property type="entry name" value="Glycos_transf_3"/>
    <property type="match status" value="1"/>
</dbReference>
<dbReference type="InterPro" id="IPR000312">
    <property type="entry name" value="Glycosyl_Trfase_fam3"/>
</dbReference>
<feature type="region of interest" description="Disordered" evidence="10">
    <location>
        <begin position="1"/>
        <end position="83"/>
    </location>
</feature>
<evidence type="ECO:0000256" key="5">
    <source>
        <dbReference type="ARBA" id="ARBA00022679"/>
    </source>
</evidence>
<evidence type="ECO:0000256" key="1">
    <source>
        <dbReference type="ARBA" id="ARBA00004907"/>
    </source>
</evidence>
<dbReference type="HAMAP" id="MF_00211">
    <property type="entry name" value="TrpD"/>
    <property type="match status" value="1"/>
</dbReference>
<evidence type="ECO:0000256" key="6">
    <source>
        <dbReference type="ARBA" id="ARBA00022822"/>
    </source>
</evidence>
<dbReference type="EMBL" id="KZ819639">
    <property type="protein sequence ID" value="PWN87915.1"/>
    <property type="molecule type" value="Genomic_DNA"/>
</dbReference>
<name>A0A316YJL2_9BASI</name>
<dbReference type="NCBIfam" id="TIGR01245">
    <property type="entry name" value="trpD"/>
    <property type="match status" value="1"/>
</dbReference>
<dbReference type="GO" id="GO:0004048">
    <property type="term" value="F:anthranilate phosphoribosyltransferase activity"/>
    <property type="evidence" value="ECO:0007669"/>
    <property type="project" value="UniProtKB-EC"/>
</dbReference>
<dbReference type="AlphaFoldDB" id="A0A316YJL2"/>
<dbReference type="FunCoup" id="A0A316YJL2">
    <property type="interactions" value="366"/>
</dbReference>
<evidence type="ECO:0000256" key="9">
    <source>
        <dbReference type="ARBA" id="ARBA00071401"/>
    </source>
</evidence>
<sequence>MASLKGGEQAASSSSLLPARKQQHTMDTLRPLLKTLTLSCTIPPSPPSSSSASSSKSPSDASAAATTSAPSTGMRPPGPGLTTDELRDLFVHLADADFTSNHMHHAQLGAALTSLRLSGLDMSPAALSVASAVFLQKAVPVEVPPLVSMATADDGHGEGEDDGEDEEHYDGALDLVGTGGDGHDTFNVSTTAAIVAAGVPGVRVCKHGARASSSTSGSADLLAALGVPLASLTPATLPGLLAHAPFCFLFAQLYHPSLAPLAPIRRSLGFPTIFNVLGPLINPARPRRSVIGVHSPRLGATFAEALRQMDVERAWVVCGREGLDEISPEGPTDVWELRRGTITSFAVEPASFGLAAHRLDHVRSGTAGQNAAVARLLLTSDEGALAALGDAPTQAPIAVAGMPESIPAGTHLAAIRDYVLIQAAALLYVGGKAKTLPAATARARRSMEAGAAARSLDVLISEAHRVQREAEARDVERQQQQQQVRLQREELERTKRRDEFFYSPEPTKDANVGTTD</sequence>
<comment type="pathway">
    <text evidence="1">Amino-acid biosynthesis; L-tryptophan biosynthesis; L-tryptophan from chorismate: step 2/5.</text>
</comment>
<keyword evidence="7" id="KW-0057">Aromatic amino acid biosynthesis</keyword>
<accession>A0A316YJL2</accession>
<gene>
    <name evidence="12" type="ORF">FA10DRAFT_180212</name>
</gene>
<comment type="similarity">
    <text evidence="8">Belongs to the anthranilate phosphoribosyltransferase family.</text>
</comment>
<keyword evidence="3" id="KW-0028">Amino-acid biosynthesis</keyword>
<protein>
    <recommendedName>
        <fullName evidence="9">Anthranilate phosphoribosyltransferase</fullName>
        <ecNumber evidence="2">2.4.2.18</ecNumber>
    </recommendedName>
</protein>
<evidence type="ECO:0000256" key="10">
    <source>
        <dbReference type="SAM" id="MobiDB-lite"/>
    </source>
</evidence>
<evidence type="ECO:0000256" key="4">
    <source>
        <dbReference type="ARBA" id="ARBA00022676"/>
    </source>
</evidence>
<dbReference type="InParanoid" id="A0A316YJL2"/>
<dbReference type="RefSeq" id="XP_025375113.1">
    <property type="nucleotide sequence ID" value="XM_025518289.1"/>
</dbReference>
<evidence type="ECO:0000256" key="3">
    <source>
        <dbReference type="ARBA" id="ARBA00022605"/>
    </source>
</evidence>
<dbReference type="FunFam" id="3.40.1030.10:FF:000002">
    <property type="entry name" value="Anthranilate phosphoribosyltransferase"/>
    <property type="match status" value="1"/>
</dbReference>
<evidence type="ECO:0000313" key="12">
    <source>
        <dbReference type="EMBL" id="PWN87915.1"/>
    </source>
</evidence>
<evidence type="ECO:0000259" key="11">
    <source>
        <dbReference type="Pfam" id="PF00591"/>
    </source>
</evidence>
<dbReference type="GeneID" id="37040205"/>
<dbReference type="STRING" id="215250.A0A316YJL2"/>
<evidence type="ECO:0000256" key="7">
    <source>
        <dbReference type="ARBA" id="ARBA00023141"/>
    </source>
</evidence>
<dbReference type="Proteomes" id="UP000245768">
    <property type="component" value="Unassembled WGS sequence"/>
</dbReference>
<dbReference type="OrthoDB" id="427800at2759"/>
<keyword evidence="4 12" id="KW-0328">Glycosyltransferase</keyword>
<keyword evidence="6" id="KW-0822">Tryptophan biosynthesis</keyword>
<feature type="compositionally biased region" description="Low complexity" evidence="10">
    <location>
        <begin position="48"/>
        <end position="72"/>
    </location>
</feature>
<dbReference type="PANTHER" id="PTHR43285">
    <property type="entry name" value="ANTHRANILATE PHOSPHORIBOSYLTRANSFERASE"/>
    <property type="match status" value="1"/>
</dbReference>
<feature type="region of interest" description="Disordered" evidence="10">
    <location>
        <begin position="470"/>
        <end position="516"/>
    </location>
</feature>
<dbReference type="Gene3D" id="3.40.1030.10">
    <property type="entry name" value="Nucleoside phosphorylase/phosphoribosyltransferase catalytic domain"/>
    <property type="match status" value="1"/>
</dbReference>
<dbReference type="SUPFAM" id="SSF52418">
    <property type="entry name" value="Nucleoside phosphorylase/phosphoribosyltransferase catalytic domain"/>
    <property type="match status" value="1"/>
</dbReference>
<feature type="domain" description="Glycosyl transferase family 3" evidence="11">
    <location>
        <begin position="172"/>
        <end position="452"/>
    </location>
</feature>
<feature type="compositionally biased region" description="Basic and acidic residues" evidence="10">
    <location>
        <begin position="486"/>
        <end position="500"/>
    </location>
</feature>
<keyword evidence="13" id="KW-1185">Reference proteome</keyword>
<reference evidence="12 13" key="1">
    <citation type="journal article" date="2018" name="Mol. Biol. Evol.">
        <title>Broad Genomic Sampling Reveals a Smut Pathogenic Ancestry of the Fungal Clade Ustilaginomycotina.</title>
        <authorList>
            <person name="Kijpornyongpan T."/>
            <person name="Mondo S.J."/>
            <person name="Barry K."/>
            <person name="Sandor L."/>
            <person name="Lee J."/>
            <person name="Lipzen A."/>
            <person name="Pangilinan J."/>
            <person name="LaButti K."/>
            <person name="Hainaut M."/>
            <person name="Henrissat B."/>
            <person name="Grigoriev I.V."/>
            <person name="Spatafora J.W."/>
            <person name="Aime M.C."/>
        </authorList>
    </citation>
    <scope>NUCLEOTIDE SEQUENCE [LARGE SCALE GENOMIC DNA]</scope>
    <source>
        <strain evidence="12 13">MCA 4198</strain>
    </source>
</reference>
<evidence type="ECO:0000256" key="8">
    <source>
        <dbReference type="ARBA" id="ARBA00061500"/>
    </source>
</evidence>
<dbReference type="EC" id="2.4.2.18" evidence="2"/>
<organism evidence="12 13">
    <name type="scientific">Acaromyces ingoldii</name>
    <dbReference type="NCBI Taxonomy" id="215250"/>
    <lineage>
        <taxon>Eukaryota</taxon>
        <taxon>Fungi</taxon>
        <taxon>Dikarya</taxon>
        <taxon>Basidiomycota</taxon>
        <taxon>Ustilaginomycotina</taxon>
        <taxon>Exobasidiomycetes</taxon>
        <taxon>Exobasidiales</taxon>
        <taxon>Cryptobasidiaceae</taxon>
        <taxon>Acaromyces</taxon>
    </lineage>
</organism>
<dbReference type="PANTHER" id="PTHR43285:SF2">
    <property type="entry name" value="ANTHRANILATE PHOSPHORIBOSYLTRANSFERASE"/>
    <property type="match status" value="1"/>
</dbReference>
<proteinExistence type="inferred from homology"/>
<dbReference type="InterPro" id="IPR005940">
    <property type="entry name" value="Anthranilate_Pribosyl_Tfrase"/>
</dbReference>
<evidence type="ECO:0000256" key="2">
    <source>
        <dbReference type="ARBA" id="ARBA00011948"/>
    </source>
</evidence>